<comment type="caution">
    <text evidence="1">The sequence shown here is derived from an EMBL/GenBank/DDBJ whole genome shotgun (WGS) entry which is preliminary data.</text>
</comment>
<keyword evidence="2" id="KW-1185">Reference proteome</keyword>
<proteinExistence type="predicted"/>
<evidence type="ECO:0000313" key="2">
    <source>
        <dbReference type="Proteomes" id="UP000236621"/>
    </source>
</evidence>
<dbReference type="AlphaFoldDB" id="A0A2K3QR16"/>
<accession>A0A2K3QR16</accession>
<sequence>MSADETSPLGDLRLVRAQLSDAGVEVRRVCPQPRQSCVDEQAGQIVASEVLDHGQPTQLHIRLLAVVERRRSVGASSLIASAAAARGFLVLPFQDPLPVPPTGFGMLVMREGNQTYRPDRRCSSRALARLDDVAVLVSHLELLRLVDAGVDDPMTRPGVICVELILERYFLFLDEDALANLHGVEKRPGDRGRLCIMGNACLERLELARLEQGDEGSAHGG</sequence>
<dbReference type="Proteomes" id="UP000236621">
    <property type="component" value="Unassembled WGS sequence"/>
</dbReference>
<reference evidence="1 2" key="1">
    <citation type="submission" date="2017-08" db="EMBL/GenBank/DDBJ databases">
        <title>Harnessing the power of phylogenomics to disentangle the directionality and signatures of interkingdom host jumping in the parasitic fungal genus Tolypocladium.</title>
        <authorList>
            <person name="Quandt C.A."/>
            <person name="Patterson W."/>
            <person name="Spatafora J.W."/>
        </authorList>
    </citation>
    <scope>NUCLEOTIDE SEQUENCE [LARGE SCALE GENOMIC DNA]</scope>
    <source>
        <strain evidence="1 2">CBS 113982</strain>
    </source>
</reference>
<dbReference type="EMBL" id="NRSZ01000018">
    <property type="protein sequence ID" value="PNY29965.1"/>
    <property type="molecule type" value="Genomic_DNA"/>
</dbReference>
<evidence type="ECO:0000313" key="1">
    <source>
        <dbReference type="EMBL" id="PNY29965.1"/>
    </source>
</evidence>
<protein>
    <submittedName>
        <fullName evidence="1">Uncharacterized protein</fullName>
    </submittedName>
</protein>
<gene>
    <name evidence="1" type="ORF">TCAP_00124</name>
</gene>
<organism evidence="1 2">
    <name type="scientific">Tolypocladium capitatum</name>
    <dbReference type="NCBI Taxonomy" id="45235"/>
    <lineage>
        <taxon>Eukaryota</taxon>
        <taxon>Fungi</taxon>
        <taxon>Dikarya</taxon>
        <taxon>Ascomycota</taxon>
        <taxon>Pezizomycotina</taxon>
        <taxon>Sordariomycetes</taxon>
        <taxon>Hypocreomycetidae</taxon>
        <taxon>Hypocreales</taxon>
        <taxon>Ophiocordycipitaceae</taxon>
        <taxon>Tolypocladium</taxon>
    </lineage>
</organism>
<name>A0A2K3QR16_9HYPO</name>